<evidence type="ECO:0000313" key="3">
    <source>
        <dbReference type="Proteomes" id="UP000625527"/>
    </source>
</evidence>
<reference evidence="2 3" key="1">
    <citation type="submission" date="2020-10" db="EMBL/GenBank/DDBJ databases">
        <title>Myceligenerans pegani sp. nov., an endophytic actinomycete isolated from Peganum harmala L. in Xinjiang, China.</title>
        <authorList>
            <person name="Xin L."/>
        </authorList>
    </citation>
    <scope>NUCLEOTIDE SEQUENCE [LARGE SCALE GENOMIC DNA]</scope>
    <source>
        <strain evidence="2 3">TRM65318</strain>
    </source>
</reference>
<organism evidence="2 3">
    <name type="scientific">Myceligenerans pegani</name>
    <dbReference type="NCBI Taxonomy" id="2776917"/>
    <lineage>
        <taxon>Bacteria</taxon>
        <taxon>Bacillati</taxon>
        <taxon>Actinomycetota</taxon>
        <taxon>Actinomycetes</taxon>
        <taxon>Micrococcales</taxon>
        <taxon>Promicromonosporaceae</taxon>
        <taxon>Myceligenerans</taxon>
    </lineage>
</organism>
<comment type="caution">
    <text evidence="2">The sequence shown here is derived from an EMBL/GenBank/DDBJ whole genome shotgun (WGS) entry which is preliminary data.</text>
</comment>
<protein>
    <recommendedName>
        <fullName evidence="4">Pp24 protein</fullName>
    </recommendedName>
</protein>
<feature type="region of interest" description="Disordered" evidence="1">
    <location>
        <begin position="1"/>
        <end position="66"/>
    </location>
</feature>
<evidence type="ECO:0000313" key="2">
    <source>
        <dbReference type="EMBL" id="MBE1878919.1"/>
    </source>
</evidence>
<gene>
    <name evidence="2" type="ORF">IHE71_24820</name>
</gene>
<accession>A0ABR9N6X7</accession>
<feature type="compositionally biased region" description="Acidic residues" evidence="1">
    <location>
        <begin position="40"/>
        <end position="49"/>
    </location>
</feature>
<evidence type="ECO:0000256" key="1">
    <source>
        <dbReference type="SAM" id="MobiDB-lite"/>
    </source>
</evidence>
<keyword evidence="3" id="KW-1185">Reference proteome</keyword>
<sequence length="66" mass="7047">MTDQLGYDPVEDPDADPDQLNPRTGVAASGAADESPDPRTEEDEPDQDADPASLNPRTGRHARSES</sequence>
<name>A0ABR9N6X7_9MICO</name>
<evidence type="ECO:0008006" key="4">
    <source>
        <dbReference type="Google" id="ProtNLM"/>
    </source>
</evidence>
<dbReference type="RefSeq" id="WP_192865476.1">
    <property type="nucleotide sequence ID" value="NZ_JADAQT010000113.1"/>
</dbReference>
<proteinExistence type="predicted"/>
<dbReference type="EMBL" id="JADAQT010000113">
    <property type="protein sequence ID" value="MBE1878919.1"/>
    <property type="molecule type" value="Genomic_DNA"/>
</dbReference>
<dbReference type="Proteomes" id="UP000625527">
    <property type="component" value="Unassembled WGS sequence"/>
</dbReference>